<keyword evidence="16" id="KW-1185">Reference proteome</keyword>
<dbReference type="CDD" id="cd18804">
    <property type="entry name" value="SF2_C_priA"/>
    <property type="match status" value="1"/>
</dbReference>
<dbReference type="GO" id="GO:0005524">
    <property type="term" value="F:ATP binding"/>
    <property type="evidence" value="ECO:0007669"/>
    <property type="project" value="UniProtKB-UniRule"/>
</dbReference>
<dbReference type="NCBIfam" id="TIGR00595">
    <property type="entry name" value="priA"/>
    <property type="match status" value="1"/>
</dbReference>
<evidence type="ECO:0000313" key="16">
    <source>
        <dbReference type="Proteomes" id="UP000322025"/>
    </source>
</evidence>
<comment type="cofactor">
    <cofactor evidence="12">
        <name>Zn(2+)</name>
        <dbReference type="ChEBI" id="CHEBI:29105"/>
    </cofactor>
    <text evidence="12">Binds 2 zinc ions per subunit.</text>
</comment>
<evidence type="ECO:0000256" key="6">
    <source>
        <dbReference type="ARBA" id="ARBA00022806"/>
    </source>
</evidence>
<evidence type="ECO:0000313" key="15">
    <source>
        <dbReference type="EMBL" id="KAA8502753.1"/>
    </source>
</evidence>
<feature type="binding site" evidence="12">
    <location>
        <position position="447"/>
    </location>
    <ligand>
        <name>Zn(2+)</name>
        <dbReference type="ChEBI" id="CHEBI:29105"/>
        <label>1</label>
    </ligand>
</feature>
<evidence type="ECO:0000256" key="10">
    <source>
        <dbReference type="ARBA" id="ARBA00023235"/>
    </source>
</evidence>
<dbReference type="Pfam" id="PF18319">
    <property type="entry name" value="Zn_ribbon_PriA"/>
    <property type="match status" value="1"/>
</dbReference>
<dbReference type="InterPro" id="IPR014001">
    <property type="entry name" value="Helicase_ATP-bd"/>
</dbReference>
<dbReference type="InterPro" id="IPR027417">
    <property type="entry name" value="P-loop_NTPase"/>
</dbReference>
<evidence type="ECO:0000256" key="12">
    <source>
        <dbReference type="HAMAP-Rule" id="MF_00983"/>
    </source>
</evidence>
<evidence type="ECO:0000256" key="3">
    <source>
        <dbReference type="ARBA" id="ARBA00022723"/>
    </source>
</evidence>
<dbReference type="Pfam" id="PF17764">
    <property type="entry name" value="PriA_3primeBD"/>
    <property type="match status" value="1"/>
</dbReference>
<evidence type="ECO:0000259" key="14">
    <source>
        <dbReference type="PROSITE" id="PS51194"/>
    </source>
</evidence>
<keyword evidence="10 12" id="KW-0413">Isomerase</keyword>
<dbReference type="SMART" id="SM00490">
    <property type="entry name" value="HELICc"/>
    <property type="match status" value="1"/>
</dbReference>
<evidence type="ECO:0000256" key="1">
    <source>
        <dbReference type="ARBA" id="ARBA00022515"/>
    </source>
</evidence>
<dbReference type="CDD" id="cd17929">
    <property type="entry name" value="DEXHc_priA"/>
    <property type="match status" value="1"/>
</dbReference>
<name>A0A5M9I1E4_9FIRM</name>
<feature type="binding site" evidence="12">
    <location>
        <position position="486"/>
    </location>
    <ligand>
        <name>Zn(2+)</name>
        <dbReference type="ChEBI" id="CHEBI:29105"/>
        <label>1</label>
    </ligand>
</feature>
<evidence type="ECO:0000256" key="11">
    <source>
        <dbReference type="ARBA" id="ARBA00048988"/>
    </source>
</evidence>
<dbReference type="GO" id="GO:0006310">
    <property type="term" value="P:DNA recombination"/>
    <property type="evidence" value="ECO:0007669"/>
    <property type="project" value="InterPro"/>
</dbReference>
<dbReference type="GO" id="GO:0006269">
    <property type="term" value="P:DNA replication, synthesis of primer"/>
    <property type="evidence" value="ECO:0007669"/>
    <property type="project" value="UniProtKB-KW"/>
</dbReference>
<comment type="similarity">
    <text evidence="12">Belongs to the helicase family. PriA subfamily.</text>
</comment>
<evidence type="ECO:0000256" key="9">
    <source>
        <dbReference type="ARBA" id="ARBA00023125"/>
    </source>
</evidence>
<gene>
    <name evidence="12 15" type="primary">priA</name>
    <name evidence="15" type="ORF">FNY66_00355</name>
</gene>
<keyword evidence="4 12" id="KW-0547">Nucleotide-binding</keyword>
<sequence>MFADVIVDIQHEKLDKIFQYRIPASMEDRLEPGMEVLVPFGKGNRQIKGYVTGISETCDYDLSKVKEIIEIPERGMEIEAKLVALAAWMKANYGGTMIQSLKTVLPIKQKENAKVKKRLRLLLDEETGKRQLHYYLEKNQKARARLMAALLDDHLLEYELVTKKLNITMPVIRALEEQGVLAVETEQVFRTPVKQTEQKAQQITYTPEQQNVIECFRQDYTEGLRKTYLIHGVTGSGKTEVYMEMIRTVVDQGKQAIVLIPEIALTYQTVMRFYRRFGNRVAIMNSRLSAGERYDQMMRAKAGQVDVMIGPRSALFTPFPDLGLIVIDEEHEPTYKSEQTPRYHARETAIRRAETEGASVVLGSATPSMEAMYRAKRGEYVLFEMKNRSRMQQMAEVYTVDMREELKNGNRSILSIKLKELMEDRLEKGEQIMLFLNRRGYSGFISCRECGHVVKCPHCDVSLSVHRDGKMRCHYCGYEQPKITVCPECGSRYIGEFRAGTQQIEDMVRETFPQARVLRMDMDTTRQKDAHEKILSAFANEEADVLVGTQMIVKGHDFPNVTLVGVLAADMSLYTGDYRSGERTFQLLTQAAGRAGRGERPGEAVIQTYDPSHYAIETAAKQDYKAFYEEEIRYRELMGYPPAEQLLAVFVSGEDEALLEKGCHYLREYILRVIRHLSGAGSIKGGSPDVQTDRTGAYAAGVIGPASPGIDKIKDVYRRVIYVKAERYDILVGIKDRVEKYIEINSGFDRMRIQFDFNPM</sequence>
<keyword evidence="7 12" id="KW-0862">Zinc</keyword>
<dbReference type="GO" id="GO:0016887">
    <property type="term" value="F:ATP hydrolysis activity"/>
    <property type="evidence" value="ECO:0007669"/>
    <property type="project" value="RHEA"/>
</dbReference>
<dbReference type="OrthoDB" id="9759544at2"/>
<accession>A0A5M9I1E4</accession>
<comment type="subunit">
    <text evidence="12">Component of the replication restart primosome.</text>
</comment>
<dbReference type="PROSITE" id="PS51192">
    <property type="entry name" value="HELICASE_ATP_BIND_1"/>
    <property type="match status" value="1"/>
</dbReference>
<dbReference type="PROSITE" id="PS51194">
    <property type="entry name" value="HELICASE_CTER"/>
    <property type="match status" value="1"/>
</dbReference>
<proteinExistence type="inferred from homology"/>
<dbReference type="GO" id="GO:1990077">
    <property type="term" value="C:primosome complex"/>
    <property type="evidence" value="ECO:0007669"/>
    <property type="project" value="UniProtKB-UniRule"/>
</dbReference>
<dbReference type="InterPro" id="IPR011545">
    <property type="entry name" value="DEAD/DEAH_box_helicase_dom"/>
</dbReference>
<feature type="binding site" evidence="12">
    <location>
        <position position="450"/>
    </location>
    <ligand>
        <name>Zn(2+)</name>
        <dbReference type="ChEBI" id="CHEBI:29105"/>
        <label>1</label>
    </ligand>
</feature>
<feature type="binding site" evidence="12">
    <location>
        <position position="473"/>
    </location>
    <ligand>
        <name>Zn(2+)</name>
        <dbReference type="ChEBI" id="CHEBI:29105"/>
        <label>2</label>
    </ligand>
</feature>
<dbReference type="EC" id="5.6.2.4" evidence="12"/>
<comment type="caution">
    <text evidence="15">The sequence shown here is derived from an EMBL/GenBank/DDBJ whole genome shotgun (WGS) entry which is preliminary data.</text>
</comment>
<dbReference type="EMBL" id="VMSO01000001">
    <property type="protein sequence ID" value="KAA8502753.1"/>
    <property type="molecule type" value="Genomic_DNA"/>
</dbReference>
<dbReference type="InterPro" id="IPR042115">
    <property type="entry name" value="PriA_3primeBD_sf"/>
</dbReference>
<feature type="domain" description="Helicase C-terminal" evidence="14">
    <location>
        <begin position="478"/>
        <end position="638"/>
    </location>
</feature>
<dbReference type="GO" id="GO:0006270">
    <property type="term" value="P:DNA replication initiation"/>
    <property type="evidence" value="ECO:0007669"/>
    <property type="project" value="TreeGrafter"/>
</dbReference>
<dbReference type="SUPFAM" id="SSF52540">
    <property type="entry name" value="P-loop containing nucleoside triphosphate hydrolases"/>
    <property type="match status" value="2"/>
</dbReference>
<dbReference type="Proteomes" id="UP000322025">
    <property type="component" value="Unassembled WGS sequence"/>
</dbReference>
<comment type="catalytic activity">
    <reaction evidence="12">
        <text>Couples ATP hydrolysis with the unwinding of duplex DNA by translocating in the 3'-5' direction.</text>
        <dbReference type="EC" id="5.6.2.4"/>
    </reaction>
</comment>
<keyword evidence="3 12" id="KW-0479">Metal-binding</keyword>
<protein>
    <recommendedName>
        <fullName evidence="12">Replication restart protein PriA</fullName>
    </recommendedName>
    <alternativeName>
        <fullName evidence="12">ATP-dependent DNA helicase PriA</fullName>
        <ecNumber evidence="12">5.6.2.4</ecNumber>
    </alternativeName>
    <alternativeName>
        <fullName evidence="12">DNA 3'-5' helicase PriA</fullName>
    </alternativeName>
</protein>
<dbReference type="InterPro" id="IPR001650">
    <property type="entry name" value="Helicase_C-like"/>
</dbReference>
<dbReference type="PANTHER" id="PTHR30580">
    <property type="entry name" value="PRIMOSOMAL PROTEIN N"/>
    <property type="match status" value="1"/>
</dbReference>
<dbReference type="FunFam" id="3.40.50.300:FF:000489">
    <property type="entry name" value="Primosome assembly protein PriA"/>
    <property type="match status" value="1"/>
</dbReference>
<keyword evidence="6 12" id="KW-0347">Helicase</keyword>
<dbReference type="GO" id="GO:0003677">
    <property type="term" value="F:DNA binding"/>
    <property type="evidence" value="ECO:0007669"/>
    <property type="project" value="UniProtKB-UniRule"/>
</dbReference>
<dbReference type="PANTHER" id="PTHR30580:SF0">
    <property type="entry name" value="PRIMOSOMAL PROTEIN N"/>
    <property type="match status" value="1"/>
</dbReference>
<feature type="binding site" evidence="12">
    <location>
        <position position="459"/>
    </location>
    <ligand>
        <name>Zn(2+)</name>
        <dbReference type="ChEBI" id="CHEBI:29105"/>
        <label>2</label>
    </ligand>
</feature>
<evidence type="ECO:0000256" key="2">
    <source>
        <dbReference type="ARBA" id="ARBA00022705"/>
    </source>
</evidence>
<comment type="catalytic activity">
    <reaction evidence="11 12">
        <text>ATP + H2O = ADP + phosphate + H(+)</text>
        <dbReference type="Rhea" id="RHEA:13065"/>
        <dbReference type="ChEBI" id="CHEBI:15377"/>
        <dbReference type="ChEBI" id="CHEBI:15378"/>
        <dbReference type="ChEBI" id="CHEBI:30616"/>
        <dbReference type="ChEBI" id="CHEBI:43474"/>
        <dbReference type="ChEBI" id="CHEBI:456216"/>
        <dbReference type="EC" id="5.6.2.4"/>
    </reaction>
</comment>
<evidence type="ECO:0000256" key="7">
    <source>
        <dbReference type="ARBA" id="ARBA00022833"/>
    </source>
</evidence>
<dbReference type="AlphaFoldDB" id="A0A5M9I1E4"/>
<comment type="function">
    <text evidence="12">Initiates the restart of stalled replication forks, which reloads the replicative helicase on sites other than the origin of replication. Recognizes and binds to abandoned replication forks and remodels them to uncover a helicase loading site. Promotes assembly of the primosome at these replication forks.</text>
</comment>
<dbReference type="InterPro" id="IPR041222">
    <property type="entry name" value="PriA_3primeBD"/>
</dbReference>
<keyword evidence="2 12" id="KW-0235">DNA replication</keyword>
<feature type="binding site" evidence="12">
    <location>
        <position position="456"/>
    </location>
    <ligand>
        <name>Zn(2+)</name>
        <dbReference type="ChEBI" id="CHEBI:29105"/>
        <label>2</label>
    </ligand>
</feature>
<evidence type="ECO:0000256" key="4">
    <source>
        <dbReference type="ARBA" id="ARBA00022741"/>
    </source>
</evidence>
<feature type="binding site" evidence="12">
    <location>
        <position position="489"/>
    </location>
    <ligand>
        <name>Zn(2+)</name>
        <dbReference type="ChEBI" id="CHEBI:29105"/>
        <label>1</label>
    </ligand>
</feature>
<evidence type="ECO:0000259" key="13">
    <source>
        <dbReference type="PROSITE" id="PS51192"/>
    </source>
</evidence>
<feature type="binding site" evidence="12">
    <location>
        <position position="476"/>
    </location>
    <ligand>
        <name>Zn(2+)</name>
        <dbReference type="ChEBI" id="CHEBI:29105"/>
        <label>2</label>
    </ligand>
</feature>
<evidence type="ECO:0000256" key="5">
    <source>
        <dbReference type="ARBA" id="ARBA00022801"/>
    </source>
</evidence>
<keyword evidence="5 12" id="KW-0378">Hydrolase</keyword>
<dbReference type="GO" id="GO:0006302">
    <property type="term" value="P:double-strand break repair"/>
    <property type="evidence" value="ECO:0007669"/>
    <property type="project" value="InterPro"/>
</dbReference>
<feature type="domain" description="Helicase ATP-binding" evidence="13">
    <location>
        <begin position="219"/>
        <end position="385"/>
    </location>
</feature>
<dbReference type="RefSeq" id="WP_150309946.1">
    <property type="nucleotide sequence ID" value="NZ_VMSO01000001.1"/>
</dbReference>
<keyword evidence="8 12" id="KW-0067">ATP-binding</keyword>
<keyword evidence="9 12" id="KW-0238">DNA-binding</keyword>
<dbReference type="InterPro" id="IPR005259">
    <property type="entry name" value="PriA"/>
</dbReference>
<dbReference type="HAMAP" id="MF_00983">
    <property type="entry name" value="PriA"/>
    <property type="match status" value="1"/>
</dbReference>
<dbReference type="InterPro" id="IPR040498">
    <property type="entry name" value="PriA_CRR"/>
</dbReference>
<dbReference type="Pfam" id="PF00270">
    <property type="entry name" value="DEAD"/>
    <property type="match status" value="1"/>
</dbReference>
<keyword evidence="1 12" id="KW-0639">Primosome</keyword>
<dbReference type="GO" id="GO:0008270">
    <property type="term" value="F:zinc ion binding"/>
    <property type="evidence" value="ECO:0007669"/>
    <property type="project" value="UniProtKB-UniRule"/>
</dbReference>
<dbReference type="Pfam" id="PF00271">
    <property type="entry name" value="Helicase_C"/>
    <property type="match status" value="1"/>
</dbReference>
<reference evidence="15" key="1">
    <citation type="submission" date="2019-07" db="EMBL/GenBank/DDBJ databases">
        <authorList>
            <person name="Wongkuna S."/>
            <person name="Scaria J."/>
        </authorList>
    </citation>
    <scope>NUCLEOTIDE SEQUENCE [LARGE SCALE GENOMIC DNA]</scope>
    <source>
        <strain evidence="15">SW178</strain>
    </source>
</reference>
<dbReference type="SMART" id="SM00487">
    <property type="entry name" value="DEXDc"/>
    <property type="match status" value="1"/>
</dbReference>
<dbReference type="Gene3D" id="3.40.1440.60">
    <property type="entry name" value="PriA, 3(prime) DNA-binding domain"/>
    <property type="match status" value="1"/>
</dbReference>
<dbReference type="GO" id="GO:0043138">
    <property type="term" value="F:3'-5' DNA helicase activity"/>
    <property type="evidence" value="ECO:0007669"/>
    <property type="project" value="UniProtKB-EC"/>
</dbReference>
<organism evidence="15 16">
    <name type="scientific">Mediterraneibacter catenae</name>
    <dbReference type="NCBI Taxonomy" id="2594882"/>
    <lineage>
        <taxon>Bacteria</taxon>
        <taxon>Bacillati</taxon>
        <taxon>Bacillota</taxon>
        <taxon>Clostridia</taxon>
        <taxon>Lachnospirales</taxon>
        <taxon>Lachnospiraceae</taxon>
        <taxon>Mediterraneibacter</taxon>
    </lineage>
</organism>
<evidence type="ECO:0000256" key="8">
    <source>
        <dbReference type="ARBA" id="ARBA00022840"/>
    </source>
</evidence>
<dbReference type="Gene3D" id="3.40.50.300">
    <property type="entry name" value="P-loop containing nucleotide triphosphate hydrolases"/>
    <property type="match status" value="2"/>
</dbReference>